<dbReference type="InterPro" id="IPR037293">
    <property type="entry name" value="Gal_Oxidase_central_sf"/>
</dbReference>
<keyword evidence="3" id="KW-1185">Reference proteome</keyword>
<dbReference type="CDD" id="cd22157">
    <property type="entry name" value="F-box_AtFBW1-like"/>
    <property type="match status" value="1"/>
</dbReference>
<protein>
    <submittedName>
        <fullName evidence="2">F-box/kelch-repeat protein</fullName>
    </submittedName>
</protein>
<feature type="domain" description="F-box" evidence="1">
    <location>
        <begin position="23"/>
        <end position="69"/>
    </location>
</feature>
<dbReference type="PANTHER" id="PTHR31672:SF13">
    <property type="entry name" value="F-BOX PROTEIN CPR30-LIKE"/>
    <property type="match status" value="1"/>
</dbReference>
<proteinExistence type="predicted"/>
<dbReference type="Proteomes" id="UP001604277">
    <property type="component" value="Unassembled WGS sequence"/>
</dbReference>
<dbReference type="NCBIfam" id="TIGR01640">
    <property type="entry name" value="F_box_assoc_1"/>
    <property type="match status" value="1"/>
</dbReference>
<sequence length="389" mass="43862">MESRRNSSDSPIKQKSKKSRYSYDPIHTLPPEIIVEILSRLPVKSLLKFRCVSKSWLSLISSPQFIKTHLKISTNDPNFTSHRIMFTTSYPRFNLKNCSLRSLLYEPLTDAVSISYPRKHSRRSVWVVGSCNGLICIAINEKDLFLWNPSVRKSKKLPNVDVPMGQGFYIVYGFGFDETNEDYKVVGIFCAFGNAGGYETMVKIYSLKTNSWRRIEDFKGGVPLDDSGTFVHGKLHWSASPGVGFSSGWDIVSLDVEREIYGMVEQPNYGEGGFASLLGVLGGSVCVICDYQKTRADVWVLKEYGIKESWTKVVTIPYIDEPGRYMYSIPLCILQNGEVLLALGSSYVVYNPKENSFRFPKISNADDFLEANTYIESLVSPAAVMVDQE</sequence>
<gene>
    <name evidence="2" type="ORF">Fot_55006</name>
</gene>
<dbReference type="InterPro" id="IPR001810">
    <property type="entry name" value="F-box_dom"/>
</dbReference>
<dbReference type="Gene3D" id="2.130.10.80">
    <property type="entry name" value="Galactose oxidase/kelch, beta-propeller"/>
    <property type="match status" value="1"/>
</dbReference>
<dbReference type="EMBL" id="JBFOLJ010000023">
    <property type="protein sequence ID" value="KAL2459317.1"/>
    <property type="molecule type" value="Genomic_DNA"/>
</dbReference>
<dbReference type="InterPro" id="IPR011043">
    <property type="entry name" value="Gal_Oxase/kelch_b-propeller"/>
</dbReference>
<dbReference type="SUPFAM" id="SSF81383">
    <property type="entry name" value="F-box domain"/>
    <property type="match status" value="1"/>
</dbReference>
<dbReference type="InterPro" id="IPR017451">
    <property type="entry name" value="F-box-assoc_interact_dom"/>
</dbReference>
<dbReference type="PANTHER" id="PTHR31672">
    <property type="entry name" value="BNACNNG10540D PROTEIN"/>
    <property type="match status" value="1"/>
</dbReference>
<dbReference type="InterPro" id="IPR050796">
    <property type="entry name" value="SCF_F-box_component"/>
</dbReference>
<dbReference type="InterPro" id="IPR036047">
    <property type="entry name" value="F-box-like_dom_sf"/>
</dbReference>
<evidence type="ECO:0000313" key="2">
    <source>
        <dbReference type="EMBL" id="KAL2459317.1"/>
    </source>
</evidence>
<dbReference type="PROSITE" id="PS50181">
    <property type="entry name" value="FBOX"/>
    <property type="match status" value="1"/>
</dbReference>
<name>A0ABD1P608_9LAMI</name>
<dbReference type="Pfam" id="PF00646">
    <property type="entry name" value="F-box"/>
    <property type="match status" value="1"/>
</dbReference>
<evidence type="ECO:0000313" key="3">
    <source>
        <dbReference type="Proteomes" id="UP001604277"/>
    </source>
</evidence>
<dbReference type="AlphaFoldDB" id="A0ABD1P608"/>
<reference evidence="3" key="1">
    <citation type="submission" date="2024-07" db="EMBL/GenBank/DDBJ databases">
        <title>Two chromosome-level genome assemblies of Korean endemic species Abeliophyllum distichum and Forsythia ovata (Oleaceae).</title>
        <authorList>
            <person name="Jang H."/>
        </authorList>
    </citation>
    <scope>NUCLEOTIDE SEQUENCE [LARGE SCALE GENOMIC DNA]</scope>
</reference>
<dbReference type="SMART" id="SM00256">
    <property type="entry name" value="FBOX"/>
    <property type="match status" value="1"/>
</dbReference>
<dbReference type="Gene3D" id="1.20.1280.50">
    <property type="match status" value="1"/>
</dbReference>
<accession>A0ABD1P608</accession>
<dbReference type="InterPro" id="IPR013187">
    <property type="entry name" value="F-box-assoc_dom_typ3"/>
</dbReference>
<organism evidence="2 3">
    <name type="scientific">Forsythia ovata</name>
    <dbReference type="NCBI Taxonomy" id="205694"/>
    <lineage>
        <taxon>Eukaryota</taxon>
        <taxon>Viridiplantae</taxon>
        <taxon>Streptophyta</taxon>
        <taxon>Embryophyta</taxon>
        <taxon>Tracheophyta</taxon>
        <taxon>Spermatophyta</taxon>
        <taxon>Magnoliopsida</taxon>
        <taxon>eudicotyledons</taxon>
        <taxon>Gunneridae</taxon>
        <taxon>Pentapetalae</taxon>
        <taxon>asterids</taxon>
        <taxon>lamiids</taxon>
        <taxon>Lamiales</taxon>
        <taxon>Oleaceae</taxon>
        <taxon>Forsythieae</taxon>
        <taxon>Forsythia</taxon>
    </lineage>
</organism>
<dbReference type="Pfam" id="PF08268">
    <property type="entry name" value="FBA_3"/>
    <property type="match status" value="1"/>
</dbReference>
<dbReference type="SUPFAM" id="SSF50965">
    <property type="entry name" value="Galactose oxidase, central domain"/>
    <property type="match status" value="1"/>
</dbReference>
<evidence type="ECO:0000259" key="1">
    <source>
        <dbReference type="PROSITE" id="PS50181"/>
    </source>
</evidence>
<comment type="caution">
    <text evidence="2">The sequence shown here is derived from an EMBL/GenBank/DDBJ whole genome shotgun (WGS) entry which is preliminary data.</text>
</comment>